<gene>
    <name evidence="2" type="ORF">LCGC14_1851320</name>
</gene>
<comment type="caution">
    <text evidence="2">The sequence shown here is derived from an EMBL/GenBank/DDBJ whole genome shotgun (WGS) entry which is preliminary data.</text>
</comment>
<proteinExistence type="predicted"/>
<keyword evidence="1" id="KW-1133">Transmembrane helix</keyword>
<accession>A0A0F9GAP5</accession>
<sequence>MNRGRIITFVGIVSIALIVAISLPLATTKAETGHDGHDGQMGKMDMKKKGMEKHVKADVLTLEKIHSKHVPMVSRAIEKAIEAIKAGNSKGALAELHKAKKMIVGINEAIGKHIK</sequence>
<keyword evidence="1" id="KW-0472">Membrane</keyword>
<reference evidence="2" key="1">
    <citation type="journal article" date="2015" name="Nature">
        <title>Complex archaea that bridge the gap between prokaryotes and eukaryotes.</title>
        <authorList>
            <person name="Spang A."/>
            <person name="Saw J.H."/>
            <person name="Jorgensen S.L."/>
            <person name="Zaremba-Niedzwiedzka K."/>
            <person name="Martijn J."/>
            <person name="Lind A.E."/>
            <person name="van Eijk R."/>
            <person name="Schleper C."/>
            <person name="Guy L."/>
            <person name="Ettema T.J."/>
        </authorList>
    </citation>
    <scope>NUCLEOTIDE SEQUENCE</scope>
</reference>
<evidence type="ECO:0000313" key="2">
    <source>
        <dbReference type="EMBL" id="KKL95768.1"/>
    </source>
</evidence>
<feature type="transmembrane region" description="Helical" evidence="1">
    <location>
        <begin position="6"/>
        <end position="26"/>
    </location>
</feature>
<keyword evidence="1" id="KW-0812">Transmembrane</keyword>
<protein>
    <submittedName>
        <fullName evidence="2">Uncharacterized protein</fullName>
    </submittedName>
</protein>
<dbReference type="EMBL" id="LAZR01018599">
    <property type="protein sequence ID" value="KKL95768.1"/>
    <property type="molecule type" value="Genomic_DNA"/>
</dbReference>
<feature type="non-terminal residue" evidence="2">
    <location>
        <position position="115"/>
    </location>
</feature>
<organism evidence="2">
    <name type="scientific">marine sediment metagenome</name>
    <dbReference type="NCBI Taxonomy" id="412755"/>
    <lineage>
        <taxon>unclassified sequences</taxon>
        <taxon>metagenomes</taxon>
        <taxon>ecological metagenomes</taxon>
    </lineage>
</organism>
<dbReference type="AlphaFoldDB" id="A0A0F9GAP5"/>
<evidence type="ECO:0000256" key="1">
    <source>
        <dbReference type="SAM" id="Phobius"/>
    </source>
</evidence>
<name>A0A0F9GAP5_9ZZZZ</name>